<dbReference type="PANTHER" id="PTHR30579:SF8">
    <property type="entry name" value="HTH-TYPE TRANSCRIPTIONAL REGULATOR HDFR"/>
    <property type="match status" value="1"/>
</dbReference>
<evidence type="ECO:0000259" key="5">
    <source>
        <dbReference type="PROSITE" id="PS50931"/>
    </source>
</evidence>
<evidence type="ECO:0000256" key="4">
    <source>
        <dbReference type="ARBA" id="ARBA00023163"/>
    </source>
</evidence>
<dbReference type="InterPro" id="IPR050176">
    <property type="entry name" value="LTTR"/>
</dbReference>
<dbReference type="Pfam" id="PF00126">
    <property type="entry name" value="HTH_1"/>
    <property type="match status" value="1"/>
</dbReference>
<sequence length="282" mass="31091">MDTELARTFLTVIATGSFIQAADRLHVTQSTVSARIHSLEEQLGCILFIRNKAGTTLTPAGAQFQKHASTLVRTVEQARQDVGIPSGFTGAITIGGRFGLWDQLLLDWLPRMQQLAPSISIRAEISFEPELMQGLIEARLDIGVMYTPHNRPGLTVEPLIEERLILVSTNPNDLPEPGPGYVYIDWGPEFYVQHSASFPEFTGAALSANVGWLGLHQILKHGGSGYFPERHVRAIIDEGRMTQIAGAPDFLLPAFIVYTSRSEKKHLATAVETIRKVASEQY</sequence>
<organism evidence="6 7">
    <name type="scientific">Sneathiella chungangensis</name>
    <dbReference type="NCBI Taxonomy" id="1418234"/>
    <lineage>
        <taxon>Bacteria</taxon>
        <taxon>Pseudomonadati</taxon>
        <taxon>Pseudomonadota</taxon>
        <taxon>Alphaproteobacteria</taxon>
        <taxon>Sneathiellales</taxon>
        <taxon>Sneathiellaceae</taxon>
        <taxon>Sneathiella</taxon>
    </lineage>
</organism>
<dbReference type="RefSeq" id="WP_161339233.1">
    <property type="nucleotide sequence ID" value="NZ_JBHSDG010000004.1"/>
</dbReference>
<dbReference type="OrthoDB" id="9786526at2"/>
<evidence type="ECO:0000256" key="1">
    <source>
        <dbReference type="ARBA" id="ARBA00009437"/>
    </source>
</evidence>
<evidence type="ECO:0000256" key="2">
    <source>
        <dbReference type="ARBA" id="ARBA00023015"/>
    </source>
</evidence>
<dbReference type="SUPFAM" id="SSF53850">
    <property type="entry name" value="Periplasmic binding protein-like II"/>
    <property type="match status" value="1"/>
</dbReference>
<feature type="domain" description="HTH lysR-type" evidence="5">
    <location>
        <begin position="1"/>
        <end position="58"/>
    </location>
</feature>
<protein>
    <submittedName>
        <fullName evidence="6">LysR family transcriptional regulator</fullName>
    </submittedName>
</protein>
<evidence type="ECO:0000313" key="6">
    <source>
        <dbReference type="EMBL" id="MZR22771.1"/>
    </source>
</evidence>
<keyword evidence="7" id="KW-1185">Reference proteome</keyword>
<evidence type="ECO:0000256" key="3">
    <source>
        <dbReference type="ARBA" id="ARBA00023125"/>
    </source>
</evidence>
<dbReference type="InterPro" id="IPR005119">
    <property type="entry name" value="LysR_subst-bd"/>
</dbReference>
<name>A0A845MGG8_9PROT</name>
<dbReference type="Gene3D" id="1.10.10.10">
    <property type="entry name" value="Winged helix-like DNA-binding domain superfamily/Winged helix DNA-binding domain"/>
    <property type="match status" value="1"/>
</dbReference>
<dbReference type="Proteomes" id="UP000445696">
    <property type="component" value="Unassembled WGS sequence"/>
</dbReference>
<dbReference type="Gene3D" id="3.40.190.10">
    <property type="entry name" value="Periplasmic binding protein-like II"/>
    <property type="match status" value="1"/>
</dbReference>
<dbReference type="Pfam" id="PF03466">
    <property type="entry name" value="LysR_substrate"/>
    <property type="match status" value="1"/>
</dbReference>
<dbReference type="AlphaFoldDB" id="A0A845MGG8"/>
<dbReference type="PANTHER" id="PTHR30579">
    <property type="entry name" value="TRANSCRIPTIONAL REGULATOR"/>
    <property type="match status" value="1"/>
</dbReference>
<gene>
    <name evidence="6" type="ORF">GQF03_10560</name>
</gene>
<reference evidence="6 7" key="1">
    <citation type="journal article" date="2014" name="Int. J. Syst. Evol. Microbiol.">
        <title>Sneathiella chungangensis sp. nov., isolated from a marine sand, and emended description of the genus Sneathiella.</title>
        <authorList>
            <person name="Siamphan C."/>
            <person name="Kim H."/>
            <person name="Lee J.S."/>
            <person name="Kim W."/>
        </authorList>
    </citation>
    <scope>NUCLEOTIDE SEQUENCE [LARGE SCALE GENOMIC DNA]</scope>
    <source>
        <strain evidence="6 7">KCTC 32476</strain>
    </source>
</reference>
<dbReference type="EMBL" id="WTVA01000004">
    <property type="protein sequence ID" value="MZR22771.1"/>
    <property type="molecule type" value="Genomic_DNA"/>
</dbReference>
<keyword evidence="4" id="KW-0804">Transcription</keyword>
<dbReference type="InterPro" id="IPR036390">
    <property type="entry name" value="WH_DNA-bd_sf"/>
</dbReference>
<keyword evidence="3" id="KW-0238">DNA-binding</keyword>
<dbReference type="InterPro" id="IPR036388">
    <property type="entry name" value="WH-like_DNA-bd_sf"/>
</dbReference>
<keyword evidence="2" id="KW-0805">Transcription regulation</keyword>
<dbReference type="FunFam" id="1.10.10.10:FF:000001">
    <property type="entry name" value="LysR family transcriptional regulator"/>
    <property type="match status" value="1"/>
</dbReference>
<evidence type="ECO:0000313" key="7">
    <source>
        <dbReference type="Proteomes" id="UP000445696"/>
    </source>
</evidence>
<proteinExistence type="inferred from homology"/>
<comment type="caution">
    <text evidence="6">The sequence shown here is derived from an EMBL/GenBank/DDBJ whole genome shotgun (WGS) entry which is preliminary data.</text>
</comment>
<dbReference type="GO" id="GO:0003700">
    <property type="term" value="F:DNA-binding transcription factor activity"/>
    <property type="evidence" value="ECO:0007669"/>
    <property type="project" value="InterPro"/>
</dbReference>
<dbReference type="GO" id="GO:0003677">
    <property type="term" value="F:DNA binding"/>
    <property type="evidence" value="ECO:0007669"/>
    <property type="project" value="UniProtKB-KW"/>
</dbReference>
<dbReference type="SUPFAM" id="SSF46785">
    <property type="entry name" value="Winged helix' DNA-binding domain"/>
    <property type="match status" value="1"/>
</dbReference>
<comment type="similarity">
    <text evidence="1">Belongs to the LysR transcriptional regulatory family.</text>
</comment>
<dbReference type="PROSITE" id="PS50931">
    <property type="entry name" value="HTH_LYSR"/>
    <property type="match status" value="1"/>
</dbReference>
<accession>A0A845MGG8</accession>
<dbReference type="PRINTS" id="PR00039">
    <property type="entry name" value="HTHLYSR"/>
</dbReference>
<dbReference type="InterPro" id="IPR000847">
    <property type="entry name" value="LysR_HTH_N"/>
</dbReference>